<dbReference type="SUPFAM" id="SSF52540">
    <property type="entry name" value="P-loop containing nucleoside triphosphate hydrolases"/>
    <property type="match status" value="1"/>
</dbReference>
<evidence type="ECO:0000313" key="2">
    <source>
        <dbReference type="Proteomes" id="UP000244441"/>
    </source>
</evidence>
<dbReference type="Proteomes" id="UP000244441">
    <property type="component" value="Chromosome"/>
</dbReference>
<keyword evidence="1" id="KW-0808">Transferase</keyword>
<keyword evidence="2" id="KW-1185">Reference proteome</keyword>
<dbReference type="PANTHER" id="PTHR37816">
    <property type="entry name" value="YALI0E33011P"/>
    <property type="match status" value="1"/>
</dbReference>
<name>A0A2S0VP88_9ALTE</name>
<gene>
    <name evidence="1" type="ORF">C2869_06095</name>
</gene>
<dbReference type="Pfam" id="PF13238">
    <property type="entry name" value="AAA_18"/>
    <property type="match status" value="1"/>
</dbReference>
<dbReference type="PANTHER" id="PTHR37816:SF1">
    <property type="entry name" value="TOXIN"/>
    <property type="match status" value="1"/>
</dbReference>
<dbReference type="OrthoDB" id="5296079at2"/>
<dbReference type="InterPro" id="IPR027417">
    <property type="entry name" value="P-loop_NTPase"/>
</dbReference>
<dbReference type="Gene3D" id="3.40.50.300">
    <property type="entry name" value="P-loop containing nucleotide triphosphate hydrolases"/>
    <property type="match status" value="1"/>
</dbReference>
<keyword evidence="1" id="KW-0418">Kinase</keyword>
<reference evidence="1 2" key="1">
    <citation type="submission" date="2018-01" db="EMBL/GenBank/DDBJ databases">
        <title>Genome sequence of a Cantenovulum-like bacteria.</title>
        <authorList>
            <person name="Tan W.R."/>
            <person name="Lau N.-S."/>
            <person name="Go F."/>
            <person name="Amirul A.-A.A."/>
        </authorList>
    </citation>
    <scope>NUCLEOTIDE SEQUENCE [LARGE SCALE GENOMIC DNA]</scope>
    <source>
        <strain evidence="1 2">CCB-QB4</strain>
    </source>
</reference>
<protein>
    <submittedName>
        <fullName evidence="1">Shikimate kinase</fullName>
    </submittedName>
</protein>
<dbReference type="EMBL" id="CP026604">
    <property type="protein sequence ID" value="AWB66035.1"/>
    <property type="molecule type" value="Genomic_DNA"/>
</dbReference>
<sequence>MHKIIIFGNSGSGKSTLAKHLAKTQGLTHLDLDTIAWLDVTPPERRPMEQSVKSINHFLQHNTHWVIEGCYADLIEYVAPSAHKLIFLNLSVTDCVTNAKNRPWEPHKYPSQQAQDENLTMLIEWIKQYPSRDDTFSLTAHKKLYQAFKGEKEMRTENEPT</sequence>
<evidence type="ECO:0000313" key="1">
    <source>
        <dbReference type="EMBL" id="AWB66035.1"/>
    </source>
</evidence>
<dbReference type="InterPro" id="IPR052922">
    <property type="entry name" value="Cytidylate_Kinase-2"/>
</dbReference>
<accession>A0A2S0VP88</accession>
<dbReference type="RefSeq" id="WP_108602107.1">
    <property type="nucleotide sequence ID" value="NZ_CP026604.1"/>
</dbReference>
<proteinExistence type="predicted"/>
<dbReference type="GO" id="GO:0016301">
    <property type="term" value="F:kinase activity"/>
    <property type="evidence" value="ECO:0007669"/>
    <property type="project" value="UniProtKB-KW"/>
</dbReference>
<dbReference type="AlphaFoldDB" id="A0A2S0VP88"/>
<dbReference type="KEGG" id="cate:C2869_06095"/>
<organism evidence="1 2">
    <name type="scientific">Saccharobesus litoralis</name>
    <dbReference type="NCBI Taxonomy" id="2172099"/>
    <lineage>
        <taxon>Bacteria</taxon>
        <taxon>Pseudomonadati</taxon>
        <taxon>Pseudomonadota</taxon>
        <taxon>Gammaproteobacteria</taxon>
        <taxon>Alteromonadales</taxon>
        <taxon>Alteromonadaceae</taxon>
        <taxon>Saccharobesus</taxon>
    </lineage>
</organism>